<dbReference type="GO" id="GO:0042910">
    <property type="term" value="F:xenobiotic transmembrane transporter activity"/>
    <property type="evidence" value="ECO:0007669"/>
    <property type="project" value="InterPro"/>
</dbReference>
<dbReference type="Pfam" id="PF01554">
    <property type="entry name" value="MatE"/>
    <property type="match status" value="2"/>
</dbReference>
<accession>A0A6P1MHB2</accession>
<evidence type="ECO:0000256" key="2">
    <source>
        <dbReference type="ARBA" id="ARBA00004651"/>
    </source>
</evidence>
<dbReference type="EMBL" id="CP047591">
    <property type="protein sequence ID" value="QHI73442.1"/>
    <property type="molecule type" value="Genomic_DNA"/>
</dbReference>
<dbReference type="GO" id="GO:0005886">
    <property type="term" value="C:plasma membrane"/>
    <property type="evidence" value="ECO:0007669"/>
    <property type="project" value="UniProtKB-SubCell"/>
</dbReference>
<feature type="transmembrane region" description="Helical" evidence="13">
    <location>
        <begin position="389"/>
        <end position="412"/>
    </location>
</feature>
<dbReference type="InterPro" id="IPR048279">
    <property type="entry name" value="MdtK-like"/>
</dbReference>
<feature type="transmembrane region" description="Helical" evidence="13">
    <location>
        <begin position="358"/>
        <end position="377"/>
    </location>
</feature>
<feature type="transmembrane region" description="Helical" evidence="13">
    <location>
        <begin position="57"/>
        <end position="82"/>
    </location>
</feature>
<keyword evidence="6" id="KW-0050">Antiport</keyword>
<dbReference type="GO" id="GO:0006811">
    <property type="term" value="P:monoatomic ion transport"/>
    <property type="evidence" value="ECO:0007669"/>
    <property type="project" value="UniProtKB-KW"/>
</dbReference>
<evidence type="ECO:0000256" key="9">
    <source>
        <dbReference type="ARBA" id="ARBA00022989"/>
    </source>
</evidence>
<evidence type="ECO:0000256" key="3">
    <source>
        <dbReference type="ARBA" id="ARBA00010199"/>
    </source>
</evidence>
<feature type="transmembrane region" description="Helical" evidence="13">
    <location>
        <begin position="196"/>
        <end position="215"/>
    </location>
</feature>
<evidence type="ECO:0000256" key="10">
    <source>
        <dbReference type="ARBA" id="ARBA00023065"/>
    </source>
</evidence>
<feature type="transmembrane region" description="Helical" evidence="13">
    <location>
        <begin position="318"/>
        <end position="338"/>
    </location>
</feature>
<dbReference type="InterPro" id="IPR002528">
    <property type="entry name" value="MATE_fam"/>
</dbReference>
<feature type="transmembrane region" description="Helical" evidence="13">
    <location>
        <begin position="137"/>
        <end position="157"/>
    </location>
</feature>
<dbReference type="RefSeq" id="WP_162363207.1">
    <property type="nucleotide sequence ID" value="NZ_CP047591.1"/>
</dbReference>
<keyword evidence="7" id="KW-1003">Cell membrane</keyword>
<name>A0A6P1MHB2_9FIRM</name>
<sequence length="452" mass="48728">MKKNQQDLTVGSIAEKLIKFSIPLFIANLLQSFYSLVDMLVVGRVVGKSGLAAVSNASMISFIITSICIGITMGGTVLIAQYKGANDEVGQKETMGTLFSISTIASVIVTLTGLLVYKPVFGLLNVPDGAMQDACEYMEIICAGTFFVFGYNAVCSIMKGFGDSKSSMYFVVVATVINVILDLILVGPLGFGTKGAAYATVFSQAVSFILSILYLRRNSFIFDFTFKSFKINMDKAFPILKIGMPTAIQMVIVNMSYLLITGMLNNFGISVAAASGIGLKVSTFAGMPCWAIGQAITAMVGQNMGAKNIGRVKKTTIVGLRLNLMITLLVVILVQLFAEPIIRIFNPASVDVVRDGVLYLRICCSINSLLYATMYTFDSLAIGVGSANIAMLNALLDAVVVRLPMSWFLAFFLSYGFAGIYIGEAMSPVLPAITGLVYFKSKAWQSRQMIEI</sequence>
<feature type="transmembrane region" description="Helical" evidence="13">
    <location>
        <begin position="20"/>
        <end position="37"/>
    </location>
</feature>
<dbReference type="AlphaFoldDB" id="A0A6P1MHB2"/>
<evidence type="ECO:0000256" key="1">
    <source>
        <dbReference type="ARBA" id="ARBA00003408"/>
    </source>
</evidence>
<dbReference type="Proteomes" id="UP000463883">
    <property type="component" value="Chromosome"/>
</dbReference>
<keyword evidence="15" id="KW-1185">Reference proteome</keyword>
<keyword evidence="10" id="KW-0406">Ion transport</keyword>
<comment type="function">
    <text evidence="1">Multidrug efflux pump.</text>
</comment>
<keyword evidence="9 13" id="KW-1133">Transmembrane helix</keyword>
<dbReference type="GO" id="GO:0015297">
    <property type="term" value="F:antiporter activity"/>
    <property type="evidence" value="ECO:0007669"/>
    <property type="project" value="UniProtKB-KW"/>
</dbReference>
<dbReference type="NCBIfam" id="TIGR00797">
    <property type="entry name" value="matE"/>
    <property type="match status" value="1"/>
</dbReference>
<evidence type="ECO:0000256" key="7">
    <source>
        <dbReference type="ARBA" id="ARBA00022475"/>
    </source>
</evidence>
<dbReference type="PIRSF" id="PIRSF006603">
    <property type="entry name" value="DinF"/>
    <property type="match status" value="1"/>
</dbReference>
<gene>
    <name evidence="14" type="ORF">Ami3637_14610</name>
</gene>
<evidence type="ECO:0000256" key="12">
    <source>
        <dbReference type="ARBA" id="ARBA00031636"/>
    </source>
</evidence>
<comment type="similarity">
    <text evidence="3">Belongs to the multi antimicrobial extrusion (MATE) (TC 2.A.66.1) family.</text>
</comment>
<dbReference type="InterPro" id="IPR050222">
    <property type="entry name" value="MATE_MdtK"/>
</dbReference>
<keyword evidence="8 13" id="KW-0812">Transmembrane</keyword>
<comment type="subcellular location">
    <subcellularLocation>
        <location evidence="2">Cell membrane</location>
        <topology evidence="2">Multi-pass membrane protein</topology>
    </subcellularLocation>
</comment>
<evidence type="ECO:0000313" key="14">
    <source>
        <dbReference type="EMBL" id="QHI73442.1"/>
    </source>
</evidence>
<protein>
    <recommendedName>
        <fullName evidence="4">Probable multidrug resistance protein NorM</fullName>
    </recommendedName>
    <alternativeName>
        <fullName evidence="12">Multidrug-efflux transporter</fullName>
    </alternativeName>
</protein>
<evidence type="ECO:0000256" key="8">
    <source>
        <dbReference type="ARBA" id="ARBA00022692"/>
    </source>
</evidence>
<feature type="transmembrane region" description="Helical" evidence="13">
    <location>
        <begin position="94"/>
        <end position="117"/>
    </location>
</feature>
<evidence type="ECO:0000256" key="13">
    <source>
        <dbReference type="SAM" id="Phobius"/>
    </source>
</evidence>
<proteinExistence type="inferred from homology"/>
<reference evidence="14 15" key="1">
    <citation type="submission" date="2020-01" db="EMBL/GenBank/DDBJ databases">
        <title>Genomic analysis of Aminipila sp. CBA3637.</title>
        <authorList>
            <person name="Kim Y.B."/>
            <person name="Roh S.W."/>
        </authorList>
    </citation>
    <scope>NUCLEOTIDE SEQUENCE [LARGE SCALE GENOMIC DNA]</scope>
    <source>
        <strain evidence="14 15">CBA3637</strain>
    </source>
</reference>
<dbReference type="PANTHER" id="PTHR43298">
    <property type="entry name" value="MULTIDRUG RESISTANCE PROTEIN NORM-RELATED"/>
    <property type="match status" value="1"/>
</dbReference>
<dbReference type="PANTHER" id="PTHR43298:SF2">
    <property type="entry name" value="FMN_FAD EXPORTER YEEO-RELATED"/>
    <property type="match status" value="1"/>
</dbReference>
<dbReference type="KEGG" id="amic:Ami3637_14610"/>
<feature type="transmembrane region" description="Helical" evidence="13">
    <location>
        <begin position="418"/>
        <end position="439"/>
    </location>
</feature>
<organism evidence="14 15">
    <name type="scientific">Aminipila terrae</name>
    <dbReference type="NCBI Taxonomy" id="2697030"/>
    <lineage>
        <taxon>Bacteria</taxon>
        <taxon>Bacillati</taxon>
        <taxon>Bacillota</taxon>
        <taxon>Clostridia</taxon>
        <taxon>Peptostreptococcales</taxon>
        <taxon>Anaerovoracaceae</taxon>
        <taxon>Aminipila</taxon>
    </lineage>
</organism>
<evidence type="ECO:0000256" key="5">
    <source>
        <dbReference type="ARBA" id="ARBA00022448"/>
    </source>
</evidence>
<evidence type="ECO:0000313" key="15">
    <source>
        <dbReference type="Proteomes" id="UP000463883"/>
    </source>
</evidence>
<evidence type="ECO:0000256" key="4">
    <source>
        <dbReference type="ARBA" id="ARBA00020268"/>
    </source>
</evidence>
<feature type="transmembrane region" description="Helical" evidence="13">
    <location>
        <begin position="169"/>
        <end position="190"/>
    </location>
</feature>
<keyword evidence="5" id="KW-0813">Transport</keyword>
<dbReference type="CDD" id="cd13138">
    <property type="entry name" value="MATE_yoeA_like"/>
    <property type="match status" value="1"/>
</dbReference>
<evidence type="ECO:0000256" key="6">
    <source>
        <dbReference type="ARBA" id="ARBA00022449"/>
    </source>
</evidence>
<evidence type="ECO:0000256" key="11">
    <source>
        <dbReference type="ARBA" id="ARBA00023136"/>
    </source>
</evidence>
<feature type="transmembrane region" description="Helical" evidence="13">
    <location>
        <begin position="236"/>
        <end position="260"/>
    </location>
</feature>
<keyword evidence="11 13" id="KW-0472">Membrane</keyword>